<evidence type="ECO:0000313" key="1">
    <source>
        <dbReference type="EMBL" id="KAF2632981.1"/>
    </source>
</evidence>
<dbReference type="EMBL" id="MU006702">
    <property type="protein sequence ID" value="KAF2632981.1"/>
    <property type="molecule type" value="Genomic_DNA"/>
</dbReference>
<name>A0ACB6SFP5_9PLEO</name>
<keyword evidence="2" id="KW-1185">Reference proteome</keyword>
<accession>A0ACB6SFP5</accession>
<organism evidence="1 2">
    <name type="scientific">Macroventuria anomochaeta</name>
    <dbReference type="NCBI Taxonomy" id="301207"/>
    <lineage>
        <taxon>Eukaryota</taxon>
        <taxon>Fungi</taxon>
        <taxon>Dikarya</taxon>
        <taxon>Ascomycota</taxon>
        <taxon>Pezizomycotina</taxon>
        <taxon>Dothideomycetes</taxon>
        <taxon>Pleosporomycetidae</taxon>
        <taxon>Pleosporales</taxon>
        <taxon>Pleosporineae</taxon>
        <taxon>Didymellaceae</taxon>
        <taxon>Macroventuria</taxon>
    </lineage>
</organism>
<proteinExistence type="predicted"/>
<reference evidence="1" key="1">
    <citation type="journal article" date="2020" name="Stud. Mycol.">
        <title>101 Dothideomycetes genomes: a test case for predicting lifestyles and emergence of pathogens.</title>
        <authorList>
            <person name="Haridas S."/>
            <person name="Albert R."/>
            <person name="Binder M."/>
            <person name="Bloem J."/>
            <person name="Labutti K."/>
            <person name="Salamov A."/>
            <person name="Andreopoulos B."/>
            <person name="Baker S."/>
            <person name="Barry K."/>
            <person name="Bills G."/>
            <person name="Bluhm B."/>
            <person name="Cannon C."/>
            <person name="Castanera R."/>
            <person name="Culley D."/>
            <person name="Daum C."/>
            <person name="Ezra D."/>
            <person name="Gonzalez J."/>
            <person name="Henrissat B."/>
            <person name="Kuo A."/>
            <person name="Liang C."/>
            <person name="Lipzen A."/>
            <person name="Lutzoni F."/>
            <person name="Magnuson J."/>
            <person name="Mondo S."/>
            <person name="Nolan M."/>
            <person name="Ohm R."/>
            <person name="Pangilinan J."/>
            <person name="Park H.-J."/>
            <person name="Ramirez L."/>
            <person name="Alfaro M."/>
            <person name="Sun H."/>
            <person name="Tritt A."/>
            <person name="Yoshinaga Y."/>
            <person name="Zwiers L.-H."/>
            <person name="Turgeon B."/>
            <person name="Goodwin S."/>
            <person name="Spatafora J."/>
            <person name="Crous P."/>
            <person name="Grigoriev I."/>
        </authorList>
    </citation>
    <scope>NUCLEOTIDE SEQUENCE</scope>
    <source>
        <strain evidence="1">CBS 525.71</strain>
    </source>
</reference>
<dbReference type="Proteomes" id="UP000799754">
    <property type="component" value="Unassembled WGS sequence"/>
</dbReference>
<comment type="caution">
    <text evidence="1">The sequence shown here is derived from an EMBL/GenBank/DDBJ whole genome shotgun (WGS) entry which is preliminary data.</text>
</comment>
<evidence type="ECO:0000313" key="2">
    <source>
        <dbReference type="Proteomes" id="UP000799754"/>
    </source>
</evidence>
<protein>
    <submittedName>
        <fullName evidence="1">Uncharacterized protein</fullName>
    </submittedName>
</protein>
<gene>
    <name evidence="1" type="ORF">BU25DRAFT_454132</name>
</gene>
<sequence length="193" mass="21370">MLFFPESPRFYCMQDDDAAGVAALTRVRQTNPDDDLLQKEYLSIKTEVIFEQSYNREKFPGDSGVALPCRLHHTLLHMALVQAHSYWLLCHVLPATHWLQCDHLLRSYHLWQLGLLGKTGGLLATGVYGIVNTLSTLPALFLIDKVGRKPLLLCGAAGTFISLVIVGGVIGEYGDTLRDHSAAGWTGIAFVYI</sequence>